<keyword evidence="2" id="KW-1185">Reference proteome</keyword>
<evidence type="ECO:0000313" key="1">
    <source>
        <dbReference type="EMBL" id="AGH47532.1"/>
    </source>
</evidence>
<evidence type="ECO:0000313" key="2">
    <source>
        <dbReference type="Proteomes" id="UP000011864"/>
    </source>
</evidence>
<dbReference type="PATRIC" id="fig|1129794.4.peg.5416"/>
<organism evidence="1 2">
    <name type="scientific">Paraglaciecola psychrophila 170</name>
    <dbReference type="NCBI Taxonomy" id="1129794"/>
    <lineage>
        <taxon>Bacteria</taxon>
        <taxon>Pseudomonadati</taxon>
        <taxon>Pseudomonadota</taxon>
        <taxon>Gammaproteobacteria</taxon>
        <taxon>Alteromonadales</taxon>
        <taxon>Alteromonadaceae</taxon>
        <taxon>Paraglaciecola</taxon>
    </lineage>
</organism>
<proteinExistence type="predicted"/>
<dbReference type="KEGG" id="gps:C427_5435"/>
<dbReference type="HOGENOM" id="CLU_3203115_0_0_6"/>
<dbReference type="EMBL" id="CP003837">
    <property type="protein sequence ID" value="AGH47532.1"/>
    <property type="molecule type" value="Genomic_DNA"/>
</dbReference>
<dbReference type="STRING" id="1129794.C427_5435"/>
<dbReference type="Proteomes" id="UP000011864">
    <property type="component" value="Chromosome"/>
</dbReference>
<gene>
    <name evidence="1" type="ORF">C427_5435</name>
</gene>
<reference evidence="1 2" key="1">
    <citation type="journal article" date="2013" name="Genome Announc.">
        <title>Complete Genome Sequence of Glaciecola psychrophila Strain 170T.</title>
        <authorList>
            <person name="Yin J."/>
            <person name="Chen J."/>
            <person name="Liu G."/>
            <person name="Yu Y."/>
            <person name="Song L."/>
            <person name="Wang X."/>
            <person name="Qu X."/>
        </authorList>
    </citation>
    <scope>NUCLEOTIDE SEQUENCE [LARGE SCALE GENOMIC DNA]</scope>
    <source>
        <strain evidence="1 2">170</strain>
    </source>
</reference>
<sequence>MVNSIYFWLFVLNRLKQIFPKRIVQKVEFDVTNFDKNASKIIDLK</sequence>
<protein>
    <submittedName>
        <fullName evidence="1">Uncharacterized protein</fullName>
    </submittedName>
</protein>
<accession>K6ZVS4</accession>
<name>K6ZVS4_9ALTE</name>
<dbReference type="AlphaFoldDB" id="K6ZVS4"/>